<proteinExistence type="predicted"/>
<dbReference type="Pfam" id="PF01614">
    <property type="entry name" value="IclR_C"/>
    <property type="match status" value="1"/>
</dbReference>
<name>A0AAU0UQ13_9FIRM</name>
<dbReference type="PANTHER" id="PTHR30136">
    <property type="entry name" value="HELIX-TURN-HELIX TRANSCRIPTIONAL REGULATOR, ICLR FAMILY"/>
    <property type="match status" value="1"/>
</dbReference>
<dbReference type="KEGG" id="dbc:MFMK1_002521"/>
<accession>A0AAU0UQ13</accession>
<dbReference type="Gene3D" id="3.30.450.40">
    <property type="match status" value="1"/>
</dbReference>
<evidence type="ECO:0000313" key="3">
    <source>
        <dbReference type="Proteomes" id="UP001329915"/>
    </source>
</evidence>
<dbReference type="AlphaFoldDB" id="A0AAU0UQ13"/>
<dbReference type="GO" id="GO:0003677">
    <property type="term" value="F:DNA binding"/>
    <property type="evidence" value="ECO:0007669"/>
    <property type="project" value="TreeGrafter"/>
</dbReference>
<protein>
    <recommendedName>
        <fullName evidence="1">IclR-ED domain-containing protein</fullName>
    </recommendedName>
</protein>
<dbReference type="GO" id="GO:0003700">
    <property type="term" value="F:DNA-binding transcription factor activity"/>
    <property type="evidence" value="ECO:0007669"/>
    <property type="project" value="TreeGrafter"/>
</dbReference>
<dbReference type="InterPro" id="IPR014757">
    <property type="entry name" value="Tscrpt_reg_IclR_C"/>
</dbReference>
<dbReference type="InterPro" id="IPR050707">
    <property type="entry name" value="HTH_MetabolicPath_Reg"/>
</dbReference>
<reference evidence="2 3" key="1">
    <citation type="submission" date="2023-04" db="EMBL/GenBank/DDBJ databases">
        <authorList>
            <person name="Hsu D."/>
        </authorList>
    </citation>
    <scope>NUCLEOTIDE SEQUENCE [LARGE SCALE GENOMIC DNA]</scope>
    <source>
        <strain evidence="2 3">MK1</strain>
    </source>
</reference>
<dbReference type="Proteomes" id="UP001329915">
    <property type="component" value="Chromosome"/>
</dbReference>
<sequence length="173" mass="19396">MNQMDLRKAAIGPMRDLSRRCDETIILFISDGRGRTCLERIDSNHVIRNFMVVGHQYPLHKGAPGKVFLMNKSPGYVKGLLESKEYSDQEIERFNKELEQGLELGYFTSIEENFTEAYSIAAPIFDHTGNISAALAVCGPTARLTEEKEDWFGTELLQTVAKISAMLGYNAVS</sequence>
<evidence type="ECO:0000313" key="2">
    <source>
        <dbReference type="EMBL" id="WRO22683.1"/>
    </source>
</evidence>
<dbReference type="RefSeq" id="WP_366924941.1">
    <property type="nucleotide sequence ID" value="NZ_CP121694.1"/>
</dbReference>
<dbReference type="GO" id="GO:0045892">
    <property type="term" value="P:negative regulation of DNA-templated transcription"/>
    <property type="evidence" value="ECO:0007669"/>
    <property type="project" value="TreeGrafter"/>
</dbReference>
<gene>
    <name evidence="2" type="ORF">MFMK1_002521</name>
</gene>
<dbReference type="EMBL" id="CP121694">
    <property type="protein sequence ID" value="WRO22683.1"/>
    <property type="molecule type" value="Genomic_DNA"/>
</dbReference>
<keyword evidence="3" id="KW-1185">Reference proteome</keyword>
<dbReference type="InterPro" id="IPR029016">
    <property type="entry name" value="GAF-like_dom_sf"/>
</dbReference>
<dbReference type="PANTHER" id="PTHR30136:SF35">
    <property type="entry name" value="HTH-TYPE TRANSCRIPTIONAL REGULATOR RV1719"/>
    <property type="match status" value="1"/>
</dbReference>
<feature type="domain" description="IclR-ED" evidence="1">
    <location>
        <begin position="1"/>
        <end position="169"/>
    </location>
</feature>
<dbReference type="SUPFAM" id="SSF55781">
    <property type="entry name" value="GAF domain-like"/>
    <property type="match status" value="1"/>
</dbReference>
<dbReference type="PROSITE" id="PS51078">
    <property type="entry name" value="ICLR_ED"/>
    <property type="match status" value="1"/>
</dbReference>
<organism evidence="2 3">
    <name type="scientific">Metallumcola ferriviriculae</name>
    <dbReference type="NCBI Taxonomy" id="3039180"/>
    <lineage>
        <taxon>Bacteria</taxon>
        <taxon>Bacillati</taxon>
        <taxon>Bacillota</taxon>
        <taxon>Clostridia</taxon>
        <taxon>Neomoorellales</taxon>
        <taxon>Desulfitibacteraceae</taxon>
        <taxon>Metallumcola</taxon>
    </lineage>
</organism>
<evidence type="ECO:0000259" key="1">
    <source>
        <dbReference type="PROSITE" id="PS51078"/>
    </source>
</evidence>